<accession>A0ACC1PKZ3</accession>
<reference evidence="1" key="1">
    <citation type="submission" date="2022-10" db="EMBL/GenBank/DDBJ databases">
        <title>Genome Sequence of Xylaria curta.</title>
        <authorList>
            <person name="Buettner E."/>
        </authorList>
    </citation>
    <scope>NUCLEOTIDE SEQUENCE</scope>
    <source>
        <strain evidence="1">Babe10</strain>
    </source>
</reference>
<proteinExistence type="predicted"/>
<sequence>MMIPVTAESKNVASSQVRSPTPPLSSRHLFAPGLRLIYLASAAQQRSFAVASSSPLRSRRDDSDASAAHFSPPASPSMSLYSGMSPLSPLRRRFSSHSIAPSSPLYPHSESDHLGPEHRGHEDITHDSKDVLVQRLNDLAAALGRQHRTKDESISVLHAKVDELENVLYNPSYTSKTETRPPLLPSLASRANDQDGSSFSWEPPHPDTLLLSDIASLASPTRPSPSTKPGAEQVVVEAQSLYKGLEVIISNLRDRQEETEHIHALLITRLERAAQRIIELEEQLRELETERKESGTELLNLQIQLKAIEVQCLSYVPKDADQELRESIDAWKMEWSAMKQKKARNKEQFNDTPTRRRPPPTAQ</sequence>
<dbReference type="EMBL" id="JAPDGR010000183">
    <property type="protein sequence ID" value="KAJ2994172.1"/>
    <property type="molecule type" value="Genomic_DNA"/>
</dbReference>
<comment type="caution">
    <text evidence="1">The sequence shown here is derived from an EMBL/GenBank/DDBJ whole genome shotgun (WGS) entry which is preliminary data.</text>
</comment>
<gene>
    <name evidence="1" type="ORF">NUW58_g1627</name>
</gene>
<organism evidence="1 2">
    <name type="scientific">Xylaria curta</name>
    <dbReference type="NCBI Taxonomy" id="42375"/>
    <lineage>
        <taxon>Eukaryota</taxon>
        <taxon>Fungi</taxon>
        <taxon>Dikarya</taxon>
        <taxon>Ascomycota</taxon>
        <taxon>Pezizomycotina</taxon>
        <taxon>Sordariomycetes</taxon>
        <taxon>Xylariomycetidae</taxon>
        <taxon>Xylariales</taxon>
        <taxon>Xylariaceae</taxon>
        <taxon>Xylaria</taxon>
    </lineage>
</organism>
<keyword evidence="2" id="KW-1185">Reference proteome</keyword>
<protein>
    <submittedName>
        <fullName evidence="1">Uncharacterized protein</fullName>
    </submittedName>
</protein>
<name>A0ACC1PKZ3_9PEZI</name>
<evidence type="ECO:0000313" key="2">
    <source>
        <dbReference type="Proteomes" id="UP001143856"/>
    </source>
</evidence>
<evidence type="ECO:0000313" key="1">
    <source>
        <dbReference type="EMBL" id="KAJ2994172.1"/>
    </source>
</evidence>
<dbReference type="Proteomes" id="UP001143856">
    <property type="component" value="Unassembled WGS sequence"/>
</dbReference>